<proteinExistence type="predicted"/>
<keyword evidence="2" id="KW-1185">Reference proteome</keyword>
<gene>
    <name evidence="1" type="ORF">HaLaN_28630</name>
</gene>
<comment type="caution">
    <text evidence="1">The sequence shown here is derived from an EMBL/GenBank/DDBJ whole genome shotgun (WGS) entry which is preliminary data.</text>
</comment>
<dbReference type="EMBL" id="BLLF01004581">
    <property type="protein sequence ID" value="GFH29885.1"/>
    <property type="molecule type" value="Genomic_DNA"/>
</dbReference>
<protein>
    <submittedName>
        <fullName evidence="1">Uncharacterized protein</fullName>
    </submittedName>
</protein>
<reference evidence="1 2" key="1">
    <citation type="submission" date="2020-02" db="EMBL/GenBank/DDBJ databases">
        <title>Draft genome sequence of Haematococcus lacustris strain NIES-144.</title>
        <authorList>
            <person name="Morimoto D."/>
            <person name="Nakagawa S."/>
            <person name="Yoshida T."/>
            <person name="Sawayama S."/>
        </authorList>
    </citation>
    <scope>NUCLEOTIDE SEQUENCE [LARGE SCALE GENOMIC DNA]</scope>
    <source>
        <strain evidence="1 2">NIES-144</strain>
    </source>
</reference>
<dbReference type="Proteomes" id="UP000485058">
    <property type="component" value="Unassembled WGS sequence"/>
</dbReference>
<dbReference type="AlphaFoldDB" id="A0A6A0AAX1"/>
<evidence type="ECO:0000313" key="1">
    <source>
        <dbReference type="EMBL" id="GFH29885.1"/>
    </source>
</evidence>
<sequence>MLGEYSGLTLDSMHLKLGVKLGSSYHLATRQLQAQVLQPLVAQGKVLLEGSRY</sequence>
<feature type="non-terminal residue" evidence="1">
    <location>
        <position position="1"/>
    </location>
</feature>
<organism evidence="1 2">
    <name type="scientific">Haematococcus lacustris</name>
    <name type="common">Green alga</name>
    <name type="synonym">Haematococcus pluvialis</name>
    <dbReference type="NCBI Taxonomy" id="44745"/>
    <lineage>
        <taxon>Eukaryota</taxon>
        <taxon>Viridiplantae</taxon>
        <taxon>Chlorophyta</taxon>
        <taxon>core chlorophytes</taxon>
        <taxon>Chlorophyceae</taxon>
        <taxon>CS clade</taxon>
        <taxon>Chlamydomonadales</taxon>
        <taxon>Haematococcaceae</taxon>
        <taxon>Haematococcus</taxon>
    </lineage>
</organism>
<name>A0A6A0AAX1_HAELA</name>
<evidence type="ECO:0000313" key="2">
    <source>
        <dbReference type="Proteomes" id="UP000485058"/>
    </source>
</evidence>
<accession>A0A6A0AAX1</accession>
<feature type="non-terminal residue" evidence="1">
    <location>
        <position position="53"/>
    </location>
</feature>